<dbReference type="Proteomes" id="UP001168098">
    <property type="component" value="Unassembled WGS sequence"/>
</dbReference>
<dbReference type="Pfam" id="PF02620">
    <property type="entry name" value="YceD"/>
    <property type="match status" value="1"/>
</dbReference>
<evidence type="ECO:0008006" key="3">
    <source>
        <dbReference type="Google" id="ProtNLM"/>
    </source>
</evidence>
<comment type="caution">
    <text evidence="1">The sequence shown here is derived from an EMBL/GenBank/DDBJ whole genome shotgun (WGS) entry which is preliminary data.</text>
</comment>
<dbReference type="PANTHER" id="PTHR37734:SF1">
    <property type="entry name" value="LARGE RIBOSOMAL RNA SUBUNIT ACCUMULATION PROTEIN YCED HOMOLOG 2, CHLOROPLASTIC"/>
    <property type="match status" value="1"/>
</dbReference>
<accession>A0AA39AKX9</accession>
<dbReference type="AlphaFoldDB" id="A0AA39AKX9"/>
<organism evidence="1 2">
    <name type="scientific">Vitis rotundifolia</name>
    <name type="common">Muscadine grape</name>
    <dbReference type="NCBI Taxonomy" id="103349"/>
    <lineage>
        <taxon>Eukaryota</taxon>
        <taxon>Viridiplantae</taxon>
        <taxon>Streptophyta</taxon>
        <taxon>Embryophyta</taxon>
        <taxon>Tracheophyta</taxon>
        <taxon>Spermatophyta</taxon>
        <taxon>Magnoliopsida</taxon>
        <taxon>eudicotyledons</taxon>
        <taxon>Gunneridae</taxon>
        <taxon>Pentapetalae</taxon>
        <taxon>rosids</taxon>
        <taxon>Vitales</taxon>
        <taxon>Vitaceae</taxon>
        <taxon>Viteae</taxon>
        <taxon>Vitis</taxon>
    </lineage>
</organism>
<proteinExistence type="predicted"/>
<dbReference type="InterPro" id="IPR003772">
    <property type="entry name" value="YceD"/>
</dbReference>
<keyword evidence="2" id="KW-1185">Reference proteome</keyword>
<dbReference type="InterPro" id="IPR044985">
    <property type="entry name" value="YceD_plant"/>
</dbReference>
<gene>
    <name evidence="1" type="ORF">PVL29_001119</name>
</gene>
<sequence length="235" mass="26059">MARAKAGDLISLRNINPLHTTCQAAPTAKPPSSFLNIRASSKKTNGFSLIAKKSSRSPKRLITISTSDGRWHGKWNTDYVFSFRELKLEDLVEEDEEKDAEVSISLCIHKHASFGFSVDGRIITSFTRKCSNCSSPYCKEVDTNFTVWVLPTSRENCGLAEIGGDDPSVIYVKPGCEANLDSLIQDTIRLTTSVKDTCSETCEKSEPTLQYIGAKNAASIDMRWSRLLELRNANL</sequence>
<name>A0AA39AKX9_VITRO</name>
<evidence type="ECO:0000313" key="1">
    <source>
        <dbReference type="EMBL" id="KAJ9709487.1"/>
    </source>
</evidence>
<dbReference type="EMBL" id="JARBHA010000001">
    <property type="protein sequence ID" value="KAJ9709487.1"/>
    <property type="molecule type" value="Genomic_DNA"/>
</dbReference>
<evidence type="ECO:0000313" key="2">
    <source>
        <dbReference type="Proteomes" id="UP001168098"/>
    </source>
</evidence>
<dbReference type="PANTHER" id="PTHR37734">
    <property type="entry name" value="LARGE RIBOSOMAL RNA SUBUNIT ACCUMULATION PROTEIN YCED HOMOLOG 2, CHLOROPLASTIC"/>
    <property type="match status" value="1"/>
</dbReference>
<protein>
    <recommendedName>
        <fullName evidence="3">Large ribosomal RNA subunit accumulation protein YCED homolog 2, chloroplastic</fullName>
    </recommendedName>
</protein>
<reference evidence="1 2" key="1">
    <citation type="journal article" date="2023" name="BMC Biotechnol.">
        <title>Vitis rotundifolia cv Carlos genome sequencing.</title>
        <authorList>
            <person name="Huff M."/>
            <person name="Hulse-Kemp A."/>
            <person name="Scheffler B."/>
            <person name="Youngblood R."/>
            <person name="Simpson S."/>
            <person name="Babiker E."/>
            <person name="Staton M."/>
        </authorList>
    </citation>
    <scope>NUCLEOTIDE SEQUENCE [LARGE SCALE GENOMIC DNA]</scope>
    <source>
        <tissue evidence="1">Leaf</tissue>
    </source>
</reference>